<dbReference type="Proteomes" id="UP000186406">
    <property type="component" value="Unassembled WGS sequence"/>
</dbReference>
<keyword evidence="8" id="KW-0812">Transmembrane</keyword>
<dbReference type="OrthoDB" id="9805070at2"/>
<evidence type="ECO:0000256" key="1">
    <source>
        <dbReference type="ARBA" id="ARBA00001947"/>
    </source>
</evidence>
<dbReference type="PANTHER" id="PTHR21666">
    <property type="entry name" value="PEPTIDASE-RELATED"/>
    <property type="match status" value="1"/>
</dbReference>
<keyword evidence="2" id="KW-0645">Protease</keyword>
<dbReference type="Gene3D" id="2.70.70.10">
    <property type="entry name" value="Glucose Permease (Domain IIA)"/>
    <property type="match status" value="1"/>
</dbReference>
<keyword evidence="3" id="KW-0479">Metal-binding</keyword>
<sequence>MKRGVHGRTRSSGTPQGQILLGQEPPLFVAGTTETLTGRRAVSVRWLLGTVLTGVTSVALMGGALTVALDGSVSVAAPTGYATTATALLDNASSRLPKSDRVQAPPEAPANKQIIQVSTVTKQGDSDLIRVKPYVHLSTPLATTTDPDAGDIPAFDPLQAFADTKLFPDRAGTDSIYGAAVEGEVTVSSHDFPLGSPLIDPDLTLSSDEVEQVVREDSLFKGADPKSFAGGEATPQQGGFDPRFAFAFAAVGAASSSFTTGLQGPDVKIVTENVSEVAKTGKTDDAAASDAGAAAPARTSSDLIVTVAKGDTLVKILTAAKARATDAKAIARIFSKENGIDGLTAGEKVRIGLLPDTDDPDVMKPARVSLYDATSHLGTVALDDDDRYVVAEEPQDDFIEDSSVEEAAPVETDGSTPTLYESLFQTARREGMPEALVGEIVHMFSFDVDFNSRVRAGDKLEMFYADDADVGDGAPPDVLFAALTVAGQQKRLYRFRAPDDGSVDYYDFSGRSAQKFLMRKPMNGGIFRSGFGGRRHPILGYVRMHPGVDWAAPRGTPIVASGNGVVKEAGWKSGYGKWVLLGHGNGYDTGYGHMSRIADNLRPGQKVRQGQVIGYVGSTGLSTGSHLHYEVHINGTPVDPLRIRLPQGRELKGTVMAAFSKERQRVDDLVGSSGGKPADVAQAN</sequence>
<dbReference type="InterPro" id="IPR011055">
    <property type="entry name" value="Dup_hybrid_motif"/>
</dbReference>
<evidence type="ECO:0000256" key="3">
    <source>
        <dbReference type="ARBA" id="ARBA00022723"/>
    </source>
</evidence>
<keyword evidence="6" id="KW-0482">Metalloprotease</keyword>
<proteinExistence type="predicted"/>
<evidence type="ECO:0000256" key="5">
    <source>
        <dbReference type="ARBA" id="ARBA00022833"/>
    </source>
</evidence>
<dbReference type="EMBL" id="FRXO01000019">
    <property type="protein sequence ID" value="SHO67712.1"/>
    <property type="molecule type" value="Genomic_DNA"/>
</dbReference>
<evidence type="ECO:0000256" key="6">
    <source>
        <dbReference type="ARBA" id="ARBA00023049"/>
    </source>
</evidence>
<dbReference type="InterPro" id="IPR050570">
    <property type="entry name" value="Cell_wall_metabolism_enzyme"/>
</dbReference>
<evidence type="ECO:0000256" key="4">
    <source>
        <dbReference type="ARBA" id="ARBA00022801"/>
    </source>
</evidence>
<dbReference type="AlphaFoldDB" id="A0A1M7ZSA9"/>
<dbReference type="SUPFAM" id="SSF51261">
    <property type="entry name" value="Duplicated hybrid motif"/>
    <property type="match status" value="1"/>
</dbReference>
<name>A0A1M7ZSA9_9HYPH</name>
<keyword evidence="5" id="KW-0862">Zinc</keyword>
<gene>
    <name evidence="10" type="ORF">SAMN02745172_04394</name>
</gene>
<dbReference type="Gene3D" id="3.10.450.350">
    <property type="match status" value="1"/>
</dbReference>
<comment type="cofactor">
    <cofactor evidence="1">
        <name>Zn(2+)</name>
        <dbReference type="ChEBI" id="CHEBI:29105"/>
    </cofactor>
</comment>
<evidence type="ECO:0000256" key="7">
    <source>
        <dbReference type="SAM" id="MobiDB-lite"/>
    </source>
</evidence>
<evidence type="ECO:0000256" key="2">
    <source>
        <dbReference type="ARBA" id="ARBA00022670"/>
    </source>
</evidence>
<dbReference type="Pfam" id="PF01551">
    <property type="entry name" value="Peptidase_M23"/>
    <property type="match status" value="1"/>
</dbReference>
<reference evidence="10 11" key="1">
    <citation type="submission" date="2016-12" db="EMBL/GenBank/DDBJ databases">
        <authorList>
            <person name="Song W.-J."/>
            <person name="Kurnit D.M."/>
        </authorList>
    </citation>
    <scope>NUCLEOTIDE SEQUENCE [LARGE SCALE GENOMIC DNA]</scope>
    <source>
        <strain evidence="10 11">DSM 19599</strain>
    </source>
</reference>
<organism evidence="10 11">
    <name type="scientific">Pseudoxanthobacter soli DSM 19599</name>
    <dbReference type="NCBI Taxonomy" id="1123029"/>
    <lineage>
        <taxon>Bacteria</taxon>
        <taxon>Pseudomonadati</taxon>
        <taxon>Pseudomonadota</taxon>
        <taxon>Alphaproteobacteria</taxon>
        <taxon>Hyphomicrobiales</taxon>
        <taxon>Segnochrobactraceae</taxon>
        <taxon>Pseudoxanthobacter</taxon>
    </lineage>
</organism>
<protein>
    <submittedName>
        <fullName evidence="10">Peptidase family M23</fullName>
    </submittedName>
</protein>
<dbReference type="GO" id="GO:0046872">
    <property type="term" value="F:metal ion binding"/>
    <property type="evidence" value="ECO:0007669"/>
    <property type="project" value="UniProtKB-KW"/>
</dbReference>
<keyword evidence="11" id="KW-1185">Reference proteome</keyword>
<keyword evidence="8" id="KW-1133">Transmembrane helix</keyword>
<dbReference type="PANTHER" id="PTHR21666:SF288">
    <property type="entry name" value="CELL DIVISION PROTEIN YTFB"/>
    <property type="match status" value="1"/>
</dbReference>
<dbReference type="STRING" id="1123029.SAMN02745172_04394"/>
<feature type="transmembrane region" description="Helical" evidence="8">
    <location>
        <begin position="46"/>
        <end position="69"/>
    </location>
</feature>
<keyword evidence="4" id="KW-0378">Hydrolase</keyword>
<dbReference type="GO" id="GO:0004222">
    <property type="term" value="F:metalloendopeptidase activity"/>
    <property type="evidence" value="ECO:0007669"/>
    <property type="project" value="TreeGrafter"/>
</dbReference>
<feature type="region of interest" description="Disordered" evidence="7">
    <location>
        <begin position="1"/>
        <end position="23"/>
    </location>
</feature>
<dbReference type="CDD" id="cd12797">
    <property type="entry name" value="M23_peptidase"/>
    <property type="match status" value="1"/>
</dbReference>
<keyword evidence="8" id="KW-0472">Membrane</keyword>
<accession>A0A1M7ZSA9</accession>
<evidence type="ECO:0000313" key="10">
    <source>
        <dbReference type="EMBL" id="SHO67712.1"/>
    </source>
</evidence>
<dbReference type="InterPro" id="IPR016047">
    <property type="entry name" value="M23ase_b-sheet_dom"/>
</dbReference>
<dbReference type="GO" id="GO:0006508">
    <property type="term" value="P:proteolysis"/>
    <property type="evidence" value="ECO:0007669"/>
    <property type="project" value="UniProtKB-KW"/>
</dbReference>
<evidence type="ECO:0000256" key="8">
    <source>
        <dbReference type="SAM" id="Phobius"/>
    </source>
</evidence>
<feature type="domain" description="M23ase beta-sheet core" evidence="9">
    <location>
        <begin position="543"/>
        <end position="640"/>
    </location>
</feature>
<evidence type="ECO:0000313" key="11">
    <source>
        <dbReference type="Proteomes" id="UP000186406"/>
    </source>
</evidence>
<evidence type="ECO:0000259" key="9">
    <source>
        <dbReference type="Pfam" id="PF01551"/>
    </source>
</evidence>